<dbReference type="NCBIfam" id="TIGR01843">
    <property type="entry name" value="type_I_hlyD"/>
    <property type="match status" value="1"/>
</dbReference>
<sequence length="457" mass="50554">MKWSGVQRVLRRPGRASSQALLLDFLPAALEIRDKPPHPAGRLTGWLLMTLFAVGLIWACIGQVDIVATAEGKIIPSGQVKLIQPYERGVVGRIWVDEGQSVRKGDPLVDLDTTLTGADASRLGRELLQNQLNSRRLEVFLRALDDGAVSTVSWPAGVDAMLIHAQEALLREMLESHRAARARLERLLEAKRAELAMNASSIAKLSGTLPLVTQRSEALATLSERRMVAEVAYLELEQSRIEQQHDLEAARSQGLLLRAQIAELEQQRASLEAQTRRDAREQLVELQREAGTLQEELIKARELNRKQRLIAPVDGVVQQLAVHTTGGVVSPAEVLMKVVPRDPQLVAEVWLENKDIGFVAQGQPAEIKVHTFPFTKYGVIDGAIVRISADATADERKGLIYKAQIQLSRSTLNVEGREVDLLPGMGVSAEVKTGKRYLIEFIMAPLLRYKSDSAEER</sequence>
<dbReference type="InterPro" id="IPR050739">
    <property type="entry name" value="MFP"/>
</dbReference>
<protein>
    <recommendedName>
        <fullName evidence="9">Membrane fusion protein (MFP) family protein</fullName>
    </recommendedName>
</protein>
<proteinExistence type="inferred from homology"/>
<dbReference type="AlphaFoldDB" id="A0A917ZLK8"/>
<dbReference type="PROSITE" id="PS00543">
    <property type="entry name" value="HLYD_FAMILY"/>
    <property type="match status" value="1"/>
</dbReference>
<dbReference type="InterPro" id="IPR058982">
    <property type="entry name" value="Beta-barrel_AprE"/>
</dbReference>
<keyword evidence="3 9" id="KW-0813">Transport</keyword>
<feature type="domain" description="AprE-like beta-barrel" evidence="12">
    <location>
        <begin position="345"/>
        <end position="434"/>
    </location>
</feature>
<evidence type="ECO:0000256" key="5">
    <source>
        <dbReference type="ARBA" id="ARBA00022519"/>
    </source>
</evidence>
<keyword evidence="4 9" id="KW-1003">Cell membrane</keyword>
<dbReference type="PANTHER" id="PTHR30386">
    <property type="entry name" value="MEMBRANE FUSION SUBUNIT OF EMRAB-TOLC MULTIDRUG EFFLUX PUMP"/>
    <property type="match status" value="1"/>
</dbReference>
<dbReference type="GO" id="GO:0009306">
    <property type="term" value="P:protein secretion"/>
    <property type="evidence" value="ECO:0007669"/>
    <property type="project" value="InterPro"/>
</dbReference>
<evidence type="ECO:0000256" key="9">
    <source>
        <dbReference type="RuleBase" id="RU365093"/>
    </source>
</evidence>
<keyword evidence="5 9" id="KW-0997">Cell inner membrane</keyword>
<dbReference type="RefSeq" id="WP_188861728.1">
    <property type="nucleotide sequence ID" value="NZ_BMLT01000008.1"/>
</dbReference>
<dbReference type="InterPro" id="IPR010129">
    <property type="entry name" value="T1SS_HlyD"/>
</dbReference>
<evidence type="ECO:0000256" key="10">
    <source>
        <dbReference type="SAM" id="Coils"/>
    </source>
</evidence>
<organism evidence="13 14">
    <name type="scientific">Marinobacterium nitratireducens</name>
    <dbReference type="NCBI Taxonomy" id="518897"/>
    <lineage>
        <taxon>Bacteria</taxon>
        <taxon>Pseudomonadati</taxon>
        <taxon>Pseudomonadota</taxon>
        <taxon>Gammaproteobacteria</taxon>
        <taxon>Oceanospirillales</taxon>
        <taxon>Oceanospirillaceae</taxon>
        <taxon>Marinobacterium</taxon>
    </lineage>
</organism>
<comment type="caution">
    <text evidence="13">The sequence shown here is derived from an EMBL/GenBank/DDBJ whole genome shotgun (WGS) entry which is preliminary data.</text>
</comment>
<evidence type="ECO:0000256" key="4">
    <source>
        <dbReference type="ARBA" id="ARBA00022475"/>
    </source>
</evidence>
<comment type="subcellular location">
    <subcellularLocation>
        <location evidence="1 9">Cell inner membrane</location>
        <topology evidence="1 9">Single-pass membrane protein</topology>
    </subcellularLocation>
</comment>
<keyword evidence="7 9" id="KW-1133">Transmembrane helix</keyword>
<dbReference type="Gene3D" id="2.40.30.170">
    <property type="match status" value="1"/>
</dbReference>
<dbReference type="Pfam" id="PF25988">
    <property type="entry name" value="HH_CyaD"/>
    <property type="match status" value="1"/>
</dbReference>
<dbReference type="PANTHER" id="PTHR30386:SF27">
    <property type="entry name" value="MEMBRANE FUSION PROTEIN (MFP) FAMILY PROTEIN"/>
    <property type="match status" value="1"/>
</dbReference>
<dbReference type="GO" id="GO:0005886">
    <property type="term" value="C:plasma membrane"/>
    <property type="evidence" value="ECO:0007669"/>
    <property type="project" value="UniProtKB-SubCell"/>
</dbReference>
<evidence type="ECO:0000259" key="11">
    <source>
        <dbReference type="Pfam" id="PF25988"/>
    </source>
</evidence>
<dbReference type="Pfam" id="PF26002">
    <property type="entry name" value="Beta-barrel_AprE"/>
    <property type="match status" value="1"/>
</dbReference>
<dbReference type="EMBL" id="BMLT01000008">
    <property type="protein sequence ID" value="GGO85256.1"/>
    <property type="molecule type" value="Genomic_DNA"/>
</dbReference>
<gene>
    <name evidence="13" type="ORF">GCM10011348_33390</name>
</gene>
<feature type="coiled-coil region" evidence="10">
    <location>
        <begin position="247"/>
        <end position="303"/>
    </location>
</feature>
<evidence type="ECO:0000313" key="14">
    <source>
        <dbReference type="Proteomes" id="UP000599578"/>
    </source>
</evidence>
<evidence type="ECO:0000256" key="6">
    <source>
        <dbReference type="ARBA" id="ARBA00022692"/>
    </source>
</evidence>
<evidence type="ECO:0000256" key="3">
    <source>
        <dbReference type="ARBA" id="ARBA00022448"/>
    </source>
</evidence>
<comment type="similarity">
    <text evidence="2 9">Belongs to the membrane fusion protein (MFP) (TC 8.A.1) family.</text>
</comment>
<feature type="domain" description="CyaD-like alpha-helical hairpin" evidence="11">
    <location>
        <begin position="112"/>
        <end position="304"/>
    </location>
</feature>
<evidence type="ECO:0000256" key="7">
    <source>
        <dbReference type="ARBA" id="ARBA00022989"/>
    </source>
</evidence>
<name>A0A917ZLK8_9GAMM</name>
<keyword evidence="10" id="KW-0175">Coiled coil</keyword>
<evidence type="ECO:0000256" key="8">
    <source>
        <dbReference type="ARBA" id="ARBA00023136"/>
    </source>
</evidence>
<keyword evidence="8 9" id="KW-0472">Membrane</keyword>
<dbReference type="Proteomes" id="UP000599578">
    <property type="component" value="Unassembled WGS sequence"/>
</dbReference>
<evidence type="ECO:0000256" key="2">
    <source>
        <dbReference type="ARBA" id="ARBA00009477"/>
    </source>
</evidence>
<feature type="transmembrane region" description="Helical" evidence="9">
    <location>
        <begin position="43"/>
        <end position="64"/>
    </location>
</feature>
<accession>A0A917ZLK8</accession>
<keyword evidence="6 9" id="KW-0812">Transmembrane</keyword>
<evidence type="ECO:0000313" key="13">
    <source>
        <dbReference type="EMBL" id="GGO85256.1"/>
    </source>
</evidence>
<evidence type="ECO:0000256" key="1">
    <source>
        <dbReference type="ARBA" id="ARBA00004377"/>
    </source>
</evidence>
<dbReference type="InterPro" id="IPR006144">
    <property type="entry name" value="Secretion_HlyD_CS"/>
</dbReference>
<dbReference type="PRINTS" id="PR01490">
    <property type="entry name" value="RTXTOXIND"/>
</dbReference>
<evidence type="ECO:0000259" key="12">
    <source>
        <dbReference type="Pfam" id="PF26002"/>
    </source>
</evidence>
<keyword evidence="14" id="KW-1185">Reference proteome</keyword>
<reference evidence="13 14" key="1">
    <citation type="journal article" date="2014" name="Int. J. Syst. Evol. Microbiol.">
        <title>Complete genome sequence of Corynebacterium casei LMG S-19264T (=DSM 44701T), isolated from a smear-ripened cheese.</title>
        <authorList>
            <consortium name="US DOE Joint Genome Institute (JGI-PGF)"/>
            <person name="Walter F."/>
            <person name="Albersmeier A."/>
            <person name="Kalinowski J."/>
            <person name="Ruckert C."/>
        </authorList>
    </citation>
    <scope>NUCLEOTIDE SEQUENCE [LARGE SCALE GENOMIC DNA]</scope>
    <source>
        <strain evidence="13 14">CGMCC 1.7286</strain>
    </source>
</reference>
<dbReference type="InterPro" id="IPR059040">
    <property type="entry name" value="HH_CyaD-like"/>
</dbReference>